<evidence type="ECO:0000259" key="1">
    <source>
        <dbReference type="Pfam" id="PF01323"/>
    </source>
</evidence>
<feature type="domain" description="DSBA-like thioredoxin" evidence="1">
    <location>
        <begin position="7"/>
        <end position="214"/>
    </location>
</feature>
<accession>A0A7M1R235</accession>
<dbReference type="Proteomes" id="UP000594961">
    <property type="component" value="Chromosome"/>
</dbReference>
<dbReference type="InterPro" id="IPR036249">
    <property type="entry name" value="Thioredoxin-like_sf"/>
</dbReference>
<evidence type="ECO:0000313" key="2">
    <source>
        <dbReference type="EMBL" id="QOR47764.1"/>
    </source>
</evidence>
<reference evidence="2 3" key="1">
    <citation type="submission" date="2020-10" db="EMBL/GenBank/DDBJ databases">
        <title>Trueperella pecoris sp. nov. isolated from bovine and porcine specimens.</title>
        <authorList>
            <person name="Schoenecker L."/>
            <person name="Schnydrig P."/>
            <person name="Brodard I."/>
            <person name="Thomann A."/>
            <person name="Hemphill A."/>
            <person name="Rodriguez-Campos S."/>
            <person name="Perreten V."/>
            <person name="Jores J."/>
            <person name="Kittl S."/>
        </authorList>
    </citation>
    <scope>NUCLEOTIDE SEQUENCE [LARGE SCALE GENOMIC DNA]</scope>
    <source>
        <strain evidence="2 3">19OD0592</strain>
    </source>
</reference>
<dbReference type="Gene3D" id="3.40.30.10">
    <property type="entry name" value="Glutaredoxin"/>
    <property type="match status" value="1"/>
</dbReference>
<gene>
    <name evidence="2" type="ORF">INS90_00145</name>
</gene>
<dbReference type="EMBL" id="CP063212">
    <property type="protein sequence ID" value="QOR47764.1"/>
    <property type="molecule type" value="Genomic_DNA"/>
</dbReference>
<dbReference type="GO" id="GO:0016491">
    <property type="term" value="F:oxidoreductase activity"/>
    <property type="evidence" value="ECO:0007669"/>
    <property type="project" value="InterPro"/>
</dbReference>
<dbReference type="Pfam" id="PF01323">
    <property type="entry name" value="DSBA"/>
    <property type="match status" value="1"/>
</dbReference>
<dbReference type="SUPFAM" id="SSF52833">
    <property type="entry name" value="Thioredoxin-like"/>
    <property type="match status" value="1"/>
</dbReference>
<sequence>MEHDIVVHAWADIACPWCWIGKQRLQKGIEESGQKVAVEYHSYQLRPDAPTSPTGPYAESFAEAKRFTLAEVHESLQATAELAAAEGLTMNWAEASAVNTFLAHQLVYAAKARGTTPEESALLGAKALERLYVAHFTEARNVADTDTLVEIAEELGMDPSEVSDELESGEYADAVRADIRDARALGIQGVPFYVVGGKFGISGAQPVEVFSDTIKRAVAELQVAHAQEVPLD</sequence>
<name>A0A7M1R235_9ACTO</name>
<organism evidence="2 3">
    <name type="scientific">Trueperella pecoris</name>
    <dbReference type="NCBI Taxonomy" id="2733571"/>
    <lineage>
        <taxon>Bacteria</taxon>
        <taxon>Bacillati</taxon>
        <taxon>Actinomycetota</taxon>
        <taxon>Actinomycetes</taxon>
        <taxon>Actinomycetales</taxon>
        <taxon>Actinomycetaceae</taxon>
        <taxon>Trueperella</taxon>
    </lineage>
</organism>
<dbReference type="CDD" id="cd03024">
    <property type="entry name" value="DsbA_FrnE"/>
    <property type="match status" value="1"/>
</dbReference>
<dbReference type="PANTHER" id="PTHR13887:SF41">
    <property type="entry name" value="THIOREDOXIN SUPERFAMILY PROTEIN"/>
    <property type="match status" value="1"/>
</dbReference>
<protein>
    <submittedName>
        <fullName evidence="2">DsbA family oxidoreductase</fullName>
    </submittedName>
</protein>
<proteinExistence type="predicted"/>
<dbReference type="PANTHER" id="PTHR13887">
    <property type="entry name" value="GLUTATHIONE S-TRANSFERASE KAPPA"/>
    <property type="match status" value="1"/>
</dbReference>
<dbReference type="AlphaFoldDB" id="A0A7M1R235"/>
<dbReference type="InterPro" id="IPR001853">
    <property type="entry name" value="DSBA-like_thioredoxin_dom"/>
</dbReference>
<evidence type="ECO:0000313" key="3">
    <source>
        <dbReference type="Proteomes" id="UP000594961"/>
    </source>
</evidence>
<dbReference type="RefSeq" id="WP_197553239.1">
    <property type="nucleotide sequence ID" value="NZ_CP063212.1"/>
</dbReference>